<dbReference type="InterPro" id="IPR002420">
    <property type="entry name" value="PI3K-type_C2_dom"/>
</dbReference>
<feature type="region of interest" description="Disordered" evidence="8">
    <location>
        <begin position="600"/>
        <end position="663"/>
    </location>
</feature>
<dbReference type="CDD" id="cd00891">
    <property type="entry name" value="PI3Kc"/>
    <property type="match status" value="1"/>
</dbReference>
<dbReference type="Gene3D" id="3.10.20.770">
    <property type="match status" value="1"/>
</dbReference>
<feature type="compositionally biased region" description="Basic and acidic residues" evidence="8">
    <location>
        <begin position="103"/>
        <end position="122"/>
    </location>
</feature>
<dbReference type="SMART" id="SM00144">
    <property type="entry name" value="PI3K_rbd"/>
    <property type="match status" value="1"/>
</dbReference>
<dbReference type="OrthoDB" id="67688at2759"/>
<dbReference type="Gene3D" id="3.30.1010.10">
    <property type="entry name" value="Phosphatidylinositol 3-kinase Catalytic Subunit, Chain A, domain 4"/>
    <property type="match status" value="1"/>
</dbReference>
<feature type="compositionally biased region" description="Polar residues" evidence="8">
    <location>
        <begin position="484"/>
        <end position="499"/>
    </location>
</feature>
<feature type="compositionally biased region" description="Pro residues" evidence="8">
    <location>
        <begin position="178"/>
        <end position="188"/>
    </location>
</feature>
<dbReference type="InterPro" id="IPR015433">
    <property type="entry name" value="PI3/4_kinase"/>
</dbReference>
<dbReference type="PANTHER" id="PTHR10048:SF14">
    <property type="entry name" value="LD28067P"/>
    <property type="match status" value="1"/>
</dbReference>
<feature type="region of interest" description="Disordered" evidence="8">
    <location>
        <begin position="1"/>
        <end position="499"/>
    </location>
</feature>
<evidence type="ECO:0000256" key="2">
    <source>
        <dbReference type="ARBA" id="ARBA00012073"/>
    </source>
</evidence>
<dbReference type="PROSITE" id="PS50290">
    <property type="entry name" value="PI3_4_KINASE_3"/>
    <property type="match status" value="1"/>
</dbReference>
<dbReference type="Pfam" id="PF00792">
    <property type="entry name" value="PI3K_C2"/>
    <property type="match status" value="1"/>
</dbReference>
<dbReference type="GO" id="GO:0005524">
    <property type="term" value="F:ATP binding"/>
    <property type="evidence" value="ECO:0007669"/>
    <property type="project" value="UniProtKB-KW"/>
</dbReference>
<dbReference type="GO" id="GO:0032060">
    <property type="term" value="P:bleb assembly"/>
    <property type="evidence" value="ECO:0007669"/>
    <property type="project" value="UniProtKB-ARBA"/>
</dbReference>
<feature type="compositionally biased region" description="Acidic residues" evidence="8">
    <location>
        <begin position="321"/>
        <end position="335"/>
    </location>
</feature>
<dbReference type="Gene3D" id="1.10.1070.11">
    <property type="entry name" value="Phosphatidylinositol 3-/4-kinase, catalytic domain"/>
    <property type="match status" value="1"/>
</dbReference>
<keyword evidence="6" id="KW-0067">ATP-binding</keyword>
<proteinExistence type="inferred from homology"/>
<feature type="domain" description="C2 PI3K-type" evidence="12">
    <location>
        <begin position="987"/>
        <end position="1148"/>
    </location>
</feature>
<keyword evidence="5 13" id="KW-0418">Kinase</keyword>
<dbReference type="SMART" id="SM00145">
    <property type="entry name" value="PI3Ka"/>
    <property type="match status" value="1"/>
</dbReference>
<dbReference type="GO" id="GO:0005737">
    <property type="term" value="C:cytoplasm"/>
    <property type="evidence" value="ECO:0007669"/>
    <property type="project" value="TreeGrafter"/>
</dbReference>
<dbReference type="Pfam" id="PF00613">
    <property type="entry name" value="PI3Ka"/>
    <property type="match status" value="1"/>
</dbReference>
<dbReference type="InterPro" id="IPR000403">
    <property type="entry name" value="PI3/4_kinase_cat_dom"/>
</dbReference>
<keyword evidence="14" id="KW-1185">Reference proteome</keyword>
<dbReference type="EMBL" id="KB007904">
    <property type="protein sequence ID" value="ELR21293.1"/>
    <property type="molecule type" value="Genomic_DNA"/>
</dbReference>
<dbReference type="Pfam" id="PF00454">
    <property type="entry name" value="PI3_PI4_kinase"/>
    <property type="match status" value="1"/>
</dbReference>
<feature type="compositionally biased region" description="Polar residues" evidence="8">
    <location>
        <begin position="81"/>
        <end position="93"/>
    </location>
</feature>
<dbReference type="PROSITE" id="PS51547">
    <property type="entry name" value="C2_PI3K"/>
    <property type="match status" value="1"/>
</dbReference>
<feature type="compositionally biased region" description="Low complexity" evidence="8">
    <location>
        <begin position="336"/>
        <end position="363"/>
    </location>
</feature>
<gene>
    <name evidence="13" type="ORF">ACA1_181940</name>
</gene>
<dbReference type="PROSITE" id="PS00916">
    <property type="entry name" value="PI3_4_KINASE_2"/>
    <property type="match status" value="1"/>
</dbReference>
<evidence type="ECO:0000313" key="14">
    <source>
        <dbReference type="Proteomes" id="UP000011083"/>
    </source>
</evidence>
<dbReference type="InterPro" id="IPR035892">
    <property type="entry name" value="C2_domain_sf"/>
</dbReference>
<evidence type="ECO:0000256" key="3">
    <source>
        <dbReference type="ARBA" id="ARBA00022679"/>
    </source>
</evidence>
<dbReference type="GO" id="GO:0048015">
    <property type="term" value="P:phosphatidylinositol-mediated signaling"/>
    <property type="evidence" value="ECO:0007669"/>
    <property type="project" value="TreeGrafter"/>
</dbReference>
<dbReference type="PANTHER" id="PTHR10048">
    <property type="entry name" value="PHOSPHATIDYLINOSITOL KINASE"/>
    <property type="match status" value="1"/>
</dbReference>
<organism evidence="13 14">
    <name type="scientific">Acanthamoeba castellanii (strain ATCC 30010 / Neff)</name>
    <dbReference type="NCBI Taxonomy" id="1257118"/>
    <lineage>
        <taxon>Eukaryota</taxon>
        <taxon>Amoebozoa</taxon>
        <taxon>Discosea</taxon>
        <taxon>Longamoebia</taxon>
        <taxon>Centramoebida</taxon>
        <taxon>Acanthamoebidae</taxon>
        <taxon>Acanthamoeba</taxon>
    </lineage>
</organism>
<dbReference type="InterPro" id="IPR016024">
    <property type="entry name" value="ARM-type_fold"/>
</dbReference>
<feature type="compositionally biased region" description="Basic and acidic residues" evidence="8">
    <location>
        <begin position="603"/>
        <end position="621"/>
    </location>
</feature>
<dbReference type="Gene3D" id="2.60.40.150">
    <property type="entry name" value="C2 domain"/>
    <property type="match status" value="1"/>
</dbReference>
<dbReference type="SUPFAM" id="SSF54236">
    <property type="entry name" value="Ubiquitin-like"/>
    <property type="match status" value="1"/>
</dbReference>
<dbReference type="EC" id="2.7.1.137" evidence="2"/>
<accession>L8H982</accession>
<dbReference type="GO" id="GO:0005942">
    <property type="term" value="C:phosphatidylinositol 3-kinase complex"/>
    <property type="evidence" value="ECO:0007669"/>
    <property type="project" value="TreeGrafter"/>
</dbReference>
<feature type="compositionally biased region" description="Polar residues" evidence="8">
    <location>
        <begin position="307"/>
        <end position="318"/>
    </location>
</feature>
<feature type="compositionally biased region" description="Low complexity" evidence="8">
    <location>
        <begin position="622"/>
        <end position="654"/>
    </location>
</feature>
<evidence type="ECO:0000256" key="4">
    <source>
        <dbReference type="ARBA" id="ARBA00022741"/>
    </source>
</evidence>
<feature type="compositionally biased region" description="Polar residues" evidence="8">
    <location>
        <begin position="44"/>
        <end position="53"/>
    </location>
</feature>
<evidence type="ECO:0000256" key="1">
    <source>
        <dbReference type="ARBA" id="ARBA00001498"/>
    </source>
</evidence>
<evidence type="ECO:0000259" key="11">
    <source>
        <dbReference type="PROSITE" id="PS51546"/>
    </source>
</evidence>
<evidence type="ECO:0000313" key="13">
    <source>
        <dbReference type="EMBL" id="ELR21293.1"/>
    </source>
</evidence>
<feature type="region of interest" description="Disordered" evidence="8">
    <location>
        <begin position="1165"/>
        <end position="1186"/>
    </location>
</feature>
<dbReference type="InterPro" id="IPR029071">
    <property type="entry name" value="Ubiquitin-like_domsf"/>
</dbReference>
<dbReference type="GO" id="GO:0031267">
    <property type="term" value="F:small GTPase binding"/>
    <property type="evidence" value="ECO:0007669"/>
    <property type="project" value="UniProtKB-ARBA"/>
</dbReference>
<dbReference type="GO" id="GO:0043491">
    <property type="term" value="P:phosphatidylinositol 3-kinase/protein kinase B signal transduction"/>
    <property type="evidence" value="ECO:0007669"/>
    <property type="project" value="TreeGrafter"/>
</dbReference>
<name>L8H982_ACACF</name>
<dbReference type="InterPro" id="IPR000341">
    <property type="entry name" value="PI3K_Ras-bd_dom"/>
</dbReference>
<evidence type="ECO:0000256" key="8">
    <source>
        <dbReference type="SAM" id="MobiDB-lite"/>
    </source>
</evidence>
<feature type="compositionally biased region" description="Low complexity" evidence="8">
    <location>
        <begin position="128"/>
        <end position="177"/>
    </location>
</feature>
<dbReference type="GO" id="GO:0005886">
    <property type="term" value="C:plasma membrane"/>
    <property type="evidence" value="ECO:0007669"/>
    <property type="project" value="TreeGrafter"/>
</dbReference>
<dbReference type="GO" id="GO:0050920">
    <property type="term" value="P:regulation of chemotaxis"/>
    <property type="evidence" value="ECO:0007669"/>
    <property type="project" value="UniProtKB-ARBA"/>
</dbReference>
<dbReference type="Proteomes" id="UP000011083">
    <property type="component" value="Unassembled WGS sequence"/>
</dbReference>
<feature type="compositionally biased region" description="Basic residues" evidence="8">
    <location>
        <begin position="240"/>
        <end position="249"/>
    </location>
</feature>
<feature type="domain" description="PI3K-RBD" evidence="11">
    <location>
        <begin position="815"/>
        <end position="911"/>
    </location>
</feature>
<evidence type="ECO:0000256" key="5">
    <source>
        <dbReference type="ARBA" id="ARBA00022777"/>
    </source>
</evidence>
<feature type="domain" description="PIK helical" evidence="10">
    <location>
        <begin position="1198"/>
        <end position="1375"/>
    </location>
</feature>
<dbReference type="InterPro" id="IPR001263">
    <property type="entry name" value="PI3K_accessory_dom"/>
</dbReference>
<dbReference type="Pfam" id="PF00794">
    <property type="entry name" value="PI3K_rbd"/>
    <property type="match status" value="1"/>
</dbReference>
<feature type="compositionally biased region" description="Basic residues" evidence="8">
    <location>
        <begin position="215"/>
        <end position="224"/>
    </location>
</feature>
<keyword evidence="3" id="KW-0808">Transferase</keyword>
<dbReference type="CDD" id="cd08380">
    <property type="entry name" value="C2_PI3K_like"/>
    <property type="match status" value="1"/>
</dbReference>
<evidence type="ECO:0000256" key="6">
    <source>
        <dbReference type="ARBA" id="ARBA00022840"/>
    </source>
</evidence>
<feature type="compositionally biased region" description="Basic and acidic residues" evidence="8">
    <location>
        <begin position="9"/>
        <end position="29"/>
    </location>
</feature>
<dbReference type="GO" id="GO:0009617">
    <property type="term" value="P:response to bacterium"/>
    <property type="evidence" value="ECO:0007669"/>
    <property type="project" value="UniProtKB-ARBA"/>
</dbReference>
<dbReference type="SMART" id="SM00142">
    <property type="entry name" value="PI3K_C2"/>
    <property type="match status" value="1"/>
</dbReference>
<dbReference type="STRING" id="1257118.L8H982"/>
<dbReference type="FunFam" id="1.10.1070.11:FF:000001">
    <property type="entry name" value="Phosphatidylinositol 4,5-bisphosphate 3-kinase catalytic subunit"/>
    <property type="match status" value="1"/>
</dbReference>
<feature type="domain" description="PI3K/PI4K catalytic" evidence="9">
    <location>
        <begin position="1440"/>
        <end position="1717"/>
    </location>
</feature>
<feature type="compositionally biased region" description="Low complexity" evidence="8">
    <location>
        <begin position="252"/>
        <end position="292"/>
    </location>
</feature>
<dbReference type="InterPro" id="IPR042236">
    <property type="entry name" value="PI3K_accessory_sf"/>
</dbReference>
<dbReference type="SUPFAM" id="SSF49562">
    <property type="entry name" value="C2 domain (Calcium/lipid-binding domain, CaLB)"/>
    <property type="match status" value="1"/>
</dbReference>
<dbReference type="SUPFAM" id="SSF48371">
    <property type="entry name" value="ARM repeat"/>
    <property type="match status" value="1"/>
</dbReference>
<dbReference type="InterPro" id="IPR018936">
    <property type="entry name" value="PI3/4_kinase_CS"/>
</dbReference>
<dbReference type="SUPFAM" id="SSF56112">
    <property type="entry name" value="Protein kinase-like (PK-like)"/>
    <property type="match status" value="1"/>
</dbReference>
<comment type="catalytic activity">
    <reaction evidence="1">
        <text>a 1,2-diacyl-sn-glycero-3-phospho-(1D-myo-inositol) + ATP = a 1,2-diacyl-sn-glycero-3-phospho-(1D-myo-inositol-3-phosphate) + ADP + H(+)</text>
        <dbReference type="Rhea" id="RHEA:12709"/>
        <dbReference type="ChEBI" id="CHEBI:15378"/>
        <dbReference type="ChEBI" id="CHEBI:30616"/>
        <dbReference type="ChEBI" id="CHEBI:57880"/>
        <dbReference type="ChEBI" id="CHEBI:58088"/>
        <dbReference type="ChEBI" id="CHEBI:456216"/>
        <dbReference type="EC" id="2.7.1.137"/>
    </reaction>
</comment>
<evidence type="ECO:0000259" key="10">
    <source>
        <dbReference type="PROSITE" id="PS51545"/>
    </source>
</evidence>
<dbReference type="SMART" id="SM00146">
    <property type="entry name" value="PI3Kc"/>
    <property type="match status" value="1"/>
</dbReference>
<dbReference type="InterPro" id="IPR011009">
    <property type="entry name" value="Kinase-like_dom_sf"/>
</dbReference>
<evidence type="ECO:0000256" key="7">
    <source>
        <dbReference type="PROSITE-ProRule" id="PRU00880"/>
    </source>
</evidence>
<dbReference type="PROSITE" id="PS00915">
    <property type="entry name" value="PI3_4_KINASE_1"/>
    <property type="match status" value="1"/>
</dbReference>
<dbReference type="InterPro" id="IPR035448">
    <property type="entry name" value="PI3Kc"/>
</dbReference>
<sequence>MSSQSEEEKEIRRRKVEELMRKHEMKEKGGLSSSPSRTSDRQQKQPSLQNNAYASVAQPPITTQSAKATDAPPKSAAVAPHSSSNGENGSQATIDLDVDVDDVERILEKAARLLRDEEDRKVRNSIRLTSSPLSSSTSSSSSSSSSLSASSAAPQAATPAAAAAPPTAAASPAAAAVPPTPAPTPVVPPQEQTHVVQKEEQEQGGEEQEEEQTKKIKKKKKKKTSPRDENGYDKASSPERKKKKKKKRKGSNDSNGSNESNDGGVAAPQPAATAAEEEVVAQTASAAEALAKVAEEPERQPVEQMMPESNDSAGALSTSKDEEEAEEEAEAEEAEGGSSSSESSFEDNNNSLSPLTSPTSMSNEAEATTELGGPSSPDCIDDPDAVRHRATAWQKANFVAAKPSEQARRTVARPHSGGYGRTTRAFLGNRSSEPGSPAGGAQPSTPPAGHPALKLYRSVESGSSERTNNDDEAEDAIKDRKSVYSMQLPTSSSGGGSEVSQAINASLARKWGAARRSGPVHTSFQDLMRLRSSSVIGNDFTGSGSLPVTTGSHTMTNKNDEYVIKFVHDDELFRIVCSCEMNASQIKAAMIQHVKAFLGIPDSDPKGKDKEDSESESESKSRPSSSSILSSSSSSSSSLSSSSSSSSSPRTSTSSPPPLGQSLDEKDYVLKIPGVNYYLVKEEQSLHLVGVLQVCKKSFVSFPLEMIPRPSTDVLHENDKLNVREKIMSELNANTEVFELLSNPISGDNPLLQILKSDNDEINSFRKRITKVRRAVLKEREALVRQLSEAHSNSKYDTSFLPQYRESEPLPLNLPNSFIILAYQPADEKDEVQTSTQKFSVTRNQTVAELKSNMFRKYKGTHPLATGTEEDYIVKVTGFKEYMIGSHKILSYDYIRKCLSKKVTPILSLVPLKDVDLMIPEPVEDSVVDMILSREKNVHMSKLRYKDQEPRKPISEMVQQLRVKINGVDNVDTFNHIIKSWMREQKGKKEHKEQKGSLIDDKDGGKKKTYCLYVCAQIYHGDELIADDMYTNAILYSNGPLWNEWLVSSVKLRDIPRGSRMCFTLYRRQLDNTVSAEAVFTEKGRFNEKTDVPLGWVNFQFIDHKDQLRQGLCSFKLWLGKPNPIGTCVENVAVKDKERATTLHVEFQIHRTAVYFPPPPTVNPADAAAAARGSSQPAPAPSSADASKQKIIKLQLEEIMKKGYELRLCSSATAALVGHPLTALGEDERQLLWECREFCAQFPSLLPRFLQYVKWNDRESVLEAYRMLALWSPPTPFEALSLLDAKYASPVVRAYAVKRLHELDDRALSDFLLQLTQVLKYEAYHYSPLAEFLLSRALMNVNQIGHAFFWLLKSELHNPTIASRYSLLAEAYLRGCGAHRQELVKQNKVLNQLAKVAMRVKEAPSSSEKKKVLEDGLRRMEFPARFQLPLDPRQEVKGVIVDKCKYMDSKKQPLWLVFENAEKRGAPIRVIFKAGDDLRQDVLTLQMLRIMDKLWKEEGLDLRLNPYGCVATGDELGMIEVVLNASTTASVNKEKGGSKAVLYKDTLTSWLKEKNPSAEAFEAAQENFMLSCAGYCVATYVLGIGDRHNDNIMITQFGHLFHIDFGHFLGNVKSKLGIKRERAPFIFNPQFAHVLGGSQGTRYAQYVETCQRAYNIVRKHAHMFINLFMMMLSTGIPELQCEEDILYLCGSLLVGTEEKAAAENFAKLIEEARKTKSVLVNDIVHIWAHSKK</sequence>
<dbReference type="FunFam" id="3.30.1010.10:FF:000008">
    <property type="entry name" value="Phosphatidylinositol 4,5-bisphosphate 3-kinase catalytic subunit gamma"/>
    <property type="match status" value="1"/>
</dbReference>
<dbReference type="InterPro" id="IPR036940">
    <property type="entry name" value="PI3/4_kinase_cat_sf"/>
</dbReference>
<evidence type="ECO:0000259" key="12">
    <source>
        <dbReference type="PROSITE" id="PS51547"/>
    </source>
</evidence>
<dbReference type="RefSeq" id="XP_004345837.1">
    <property type="nucleotide sequence ID" value="XM_004345787.1"/>
</dbReference>
<protein>
    <recommendedName>
        <fullName evidence="2">phosphatidylinositol 3-kinase</fullName>
        <ecNumber evidence="2">2.7.1.137</ecNumber>
    </recommendedName>
</protein>
<keyword evidence="4" id="KW-0547">Nucleotide-binding</keyword>
<dbReference type="PROSITE" id="PS51545">
    <property type="entry name" value="PIK_HELICAL"/>
    <property type="match status" value="1"/>
</dbReference>
<comment type="similarity">
    <text evidence="7">Belongs to the PI3/PI4-kinase family.</text>
</comment>
<dbReference type="GO" id="GO:0016303">
    <property type="term" value="F:1-phosphatidylinositol-3-kinase activity"/>
    <property type="evidence" value="ECO:0007669"/>
    <property type="project" value="UniProtKB-EC"/>
</dbReference>
<dbReference type="GO" id="GO:0035005">
    <property type="term" value="F:1-phosphatidylinositol-4-phosphate 3-kinase activity"/>
    <property type="evidence" value="ECO:0007669"/>
    <property type="project" value="TreeGrafter"/>
</dbReference>
<reference evidence="13 14" key="1">
    <citation type="journal article" date="2013" name="Genome Biol.">
        <title>Genome of Acanthamoeba castellanii highlights extensive lateral gene transfer and early evolution of tyrosine kinase signaling.</title>
        <authorList>
            <person name="Clarke M."/>
            <person name="Lohan A.J."/>
            <person name="Liu B."/>
            <person name="Lagkouvardos I."/>
            <person name="Roy S."/>
            <person name="Zafar N."/>
            <person name="Bertelli C."/>
            <person name="Schilde C."/>
            <person name="Kianianmomeni A."/>
            <person name="Burglin T.R."/>
            <person name="Frech C."/>
            <person name="Turcotte B."/>
            <person name="Kopec K.O."/>
            <person name="Synnott J.M."/>
            <person name="Choo C."/>
            <person name="Paponov I."/>
            <person name="Finkler A."/>
            <person name="Soon Heng Tan C."/>
            <person name="Hutchins A.P."/>
            <person name="Weinmeier T."/>
            <person name="Rattei T."/>
            <person name="Chu J.S."/>
            <person name="Gimenez G."/>
            <person name="Irimia M."/>
            <person name="Rigden D.J."/>
            <person name="Fitzpatrick D.A."/>
            <person name="Lorenzo-Morales J."/>
            <person name="Bateman A."/>
            <person name="Chiu C.H."/>
            <person name="Tang P."/>
            <person name="Hegemann P."/>
            <person name="Fromm H."/>
            <person name="Raoult D."/>
            <person name="Greub G."/>
            <person name="Miranda-Saavedra D."/>
            <person name="Chen N."/>
            <person name="Nash P."/>
            <person name="Ginger M.L."/>
            <person name="Horn M."/>
            <person name="Schaap P."/>
            <person name="Caler L."/>
            <person name="Loftus B."/>
        </authorList>
    </citation>
    <scope>NUCLEOTIDE SEQUENCE [LARGE SCALE GENOMIC DNA]</scope>
    <source>
        <strain evidence="13 14">Neff</strain>
    </source>
</reference>
<dbReference type="GO" id="GO:0016477">
    <property type="term" value="P:cell migration"/>
    <property type="evidence" value="ECO:0007669"/>
    <property type="project" value="TreeGrafter"/>
</dbReference>
<evidence type="ECO:0000259" key="9">
    <source>
        <dbReference type="PROSITE" id="PS50290"/>
    </source>
</evidence>
<dbReference type="VEuPathDB" id="AmoebaDB:ACA1_181940"/>
<dbReference type="KEGG" id="acan:ACA1_181940"/>
<dbReference type="Gene3D" id="1.25.40.70">
    <property type="entry name" value="Phosphatidylinositol 3-kinase, accessory domain (PIK)"/>
    <property type="match status" value="1"/>
</dbReference>
<dbReference type="PROSITE" id="PS51546">
    <property type="entry name" value="PI3K_RBD"/>
    <property type="match status" value="1"/>
</dbReference>
<feature type="compositionally biased region" description="Basic and acidic residues" evidence="8">
    <location>
        <begin position="225"/>
        <end position="239"/>
    </location>
</feature>
<dbReference type="GeneID" id="14922169"/>